<dbReference type="AlphaFoldDB" id="A0A0S4J9H8"/>
<evidence type="ECO:0000313" key="1">
    <source>
        <dbReference type="EMBL" id="CUG86782.1"/>
    </source>
</evidence>
<dbReference type="Gene3D" id="3.40.50.620">
    <property type="entry name" value="HUPs"/>
    <property type="match status" value="1"/>
</dbReference>
<proteinExistence type="predicted"/>
<dbReference type="PANTHER" id="PTHR30336:SF20">
    <property type="entry name" value="DUF218 DOMAIN-CONTAINING PROTEIN"/>
    <property type="match status" value="1"/>
</dbReference>
<dbReference type="GO" id="GO:0005886">
    <property type="term" value="C:plasma membrane"/>
    <property type="evidence" value="ECO:0007669"/>
    <property type="project" value="TreeGrafter"/>
</dbReference>
<dbReference type="EMBL" id="CYKH01001390">
    <property type="protein sequence ID" value="CUG86782.1"/>
    <property type="molecule type" value="Genomic_DNA"/>
</dbReference>
<dbReference type="InterPro" id="IPR014729">
    <property type="entry name" value="Rossmann-like_a/b/a_fold"/>
</dbReference>
<organism evidence="1 2">
    <name type="scientific">Bodo saltans</name>
    <name type="common">Flagellated protozoan</name>
    <dbReference type="NCBI Taxonomy" id="75058"/>
    <lineage>
        <taxon>Eukaryota</taxon>
        <taxon>Discoba</taxon>
        <taxon>Euglenozoa</taxon>
        <taxon>Kinetoplastea</taxon>
        <taxon>Metakinetoplastina</taxon>
        <taxon>Eubodonida</taxon>
        <taxon>Bodonidae</taxon>
        <taxon>Bodo</taxon>
    </lineage>
</organism>
<dbReference type="Proteomes" id="UP000051952">
    <property type="component" value="Unassembled WGS sequence"/>
</dbReference>
<keyword evidence="2" id="KW-1185">Reference proteome</keyword>
<dbReference type="PANTHER" id="PTHR30336">
    <property type="entry name" value="INNER MEMBRANE PROTEIN, PROBABLE PERMEASE"/>
    <property type="match status" value="1"/>
</dbReference>
<dbReference type="VEuPathDB" id="TriTrypDB:BSAL_94710"/>
<dbReference type="OrthoDB" id="17725at2759"/>
<sequence>MIDNLEVALRWLGTPHGICGVENTVTMSQDHSSASSYLPSSTEVNSRSIISVVVLCGSAVLSTIHDAFVLATTKGTICPILVTGGIGHSTTHLIRALVSDEANAHREQWIPNWNRFLTRYNIPGDAPEDDVARLLKHGRSEASWISEILALCFEFPEDNIWLEEESTNCGANAQMTLQLLPEKLDSYLSRYSAVAAPAPLPTQMVQLLIIQDPTMQRRSILSFLRHMELLGNNADHLPPYQWCLTSVDTNAAQNKDLTASGVAKAFGYNLERLVSLVVGEHQRLVPGPSGYGPLGKHFIADGGEIPPEVEAAFVALKVEHGVDGRTIVTV</sequence>
<dbReference type="Gene3D" id="1.10.3620.10">
    <property type="entry name" value="YdcF like domain"/>
    <property type="match status" value="1"/>
</dbReference>
<dbReference type="InterPro" id="IPR051599">
    <property type="entry name" value="Cell_Envelope_Assoc"/>
</dbReference>
<protein>
    <submittedName>
        <fullName evidence="1">GPI-anchored surface protein, putative</fullName>
    </submittedName>
</protein>
<name>A0A0S4J9H8_BODSA</name>
<gene>
    <name evidence="1" type="ORF">BSAL_94710</name>
</gene>
<reference evidence="2" key="1">
    <citation type="submission" date="2015-09" db="EMBL/GenBank/DDBJ databases">
        <authorList>
            <consortium name="Pathogen Informatics"/>
        </authorList>
    </citation>
    <scope>NUCLEOTIDE SEQUENCE [LARGE SCALE GENOMIC DNA]</scope>
    <source>
        <strain evidence="2">Lake Konstanz</strain>
    </source>
</reference>
<accession>A0A0S4J9H8</accession>
<evidence type="ECO:0000313" key="2">
    <source>
        <dbReference type="Proteomes" id="UP000051952"/>
    </source>
</evidence>